<dbReference type="EC" id="4.2.1.19" evidence="5 6"/>
<comment type="subcellular location">
    <subcellularLocation>
        <location evidence="5 6">Cytoplasm</location>
    </subcellularLocation>
</comment>
<dbReference type="PANTHER" id="PTHR23133:SF2">
    <property type="entry name" value="IMIDAZOLEGLYCEROL-PHOSPHATE DEHYDRATASE"/>
    <property type="match status" value="1"/>
</dbReference>
<evidence type="ECO:0000313" key="8">
    <source>
        <dbReference type="Proteomes" id="UP001524473"/>
    </source>
</evidence>
<dbReference type="PROSITE" id="PS00954">
    <property type="entry name" value="IGP_DEHYDRATASE_1"/>
    <property type="match status" value="1"/>
</dbReference>
<name>A0ABT1RV20_9FIRM</name>
<evidence type="ECO:0000256" key="3">
    <source>
        <dbReference type="ARBA" id="ARBA00023102"/>
    </source>
</evidence>
<accession>A0ABT1RV20</accession>
<evidence type="ECO:0000256" key="2">
    <source>
        <dbReference type="ARBA" id="ARBA00022605"/>
    </source>
</evidence>
<dbReference type="CDD" id="cd07914">
    <property type="entry name" value="IGPD"/>
    <property type="match status" value="1"/>
</dbReference>
<evidence type="ECO:0000256" key="5">
    <source>
        <dbReference type="HAMAP-Rule" id="MF_00076"/>
    </source>
</evidence>
<dbReference type="InterPro" id="IPR038494">
    <property type="entry name" value="IGPD_sf"/>
</dbReference>
<dbReference type="Gene3D" id="3.30.230.40">
    <property type="entry name" value="Imidazole glycerol phosphate dehydratase, domain 1"/>
    <property type="match status" value="2"/>
</dbReference>
<dbReference type="NCBIfam" id="NF002111">
    <property type="entry name" value="PRK00951.2-1"/>
    <property type="match status" value="1"/>
</dbReference>
<protein>
    <recommendedName>
        <fullName evidence="5 6">Imidazoleglycerol-phosphate dehydratase</fullName>
        <shortName evidence="5">IGPD</shortName>
        <ecNumber evidence="5 6">4.2.1.19</ecNumber>
    </recommendedName>
</protein>
<dbReference type="InterPro" id="IPR020568">
    <property type="entry name" value="Ribosomal_Su5_D2-typ_SF"/>
</dbReference>
<dbReference type="PANTHER" id="PTHR23133">
    <property type="entry name" value="IMIDAZOLEGLYCEROL-PHOSPHATE DEHYDRATASE HIS7"/>
    <property type="match status" value="1"/>
</dbReference>
<dbReference type="PROSITE" id="PS00955">
    <property type="entry name" value="IGP_DEHYDRATASE_2"/>
    <property type="match status" value="1"/>
</dbReference>
<sequence length="193" mass="21298">MERYAALSRKTKETEVSLEFSFDGGEIEVSTGVGFFDHMLTAFAVHGGFGLKLKTVGDWHVDCHHTIEDTGIVLGKAFAEALGSKRGINRFGHAYIPMDETLGFAAADISGRPFLVFQAEFPQERTGDFDSCMTEEFFRAFAMNAGITLHLRCEYGKNTHHMIESLFKAAAHALRKAAILNNDDVILSSKGML</sequence>
<keyword evidence="2 5" id="KW-0028">Amino-acid biosynthesis</keyword>
<keyword evidence="4 5" id="KW-0456">Lyase</keyword>
<dbReference type="EMBL" id="JANFZH010000002">
    <property type="protein sequence ID" value="MCQ4838522.1"/>
    <property type="molecule type" value="Genomic_DNA"/>
</dbReference>
<keyword evidence="3 5" id="KW-0368">Histidine biosynthesis</keyword>
<comment type="similarity">
    <text evidence="5 6">Belongs to the imidazoleglycerol-phosphate dehydratase family.</text>
</comment>
<evidence type="ECO:0000313" key="7">
    <source>
        <dbReference type="EMBL" id="MCQ4838522.1"/>
    </source>
</evidence>
<reference evidence="7 8" key="1">
    <citation type="submission" date="2022-06" db="EMBL/GenBank/DDBJ databases">
        <title>Isolation of gut microbiota from human fecal samples.</title>
        <authorList>
            <person name="Pamer E.G."/>
            <person name="Barat B."/>
            <person name="Waligurski E."/>
            <person name="Medina S."/>
            <person name="Paddock L."/>
            <person name="Mostad J."/>
        </authorList>
    </citation>
    <scope>NUCLEOTIDE SEQUENCE [LARGE SCALE GENOMIC DNA]</scope>
    <source>
        <strain evidence="7 8">DFI.9.73</strain>
    </source>
</reference>
<evidence type="ECO:0000256" key="1">
    <source>
        <dbReference type="ARBA" id="ARBA00005047"/>
    </source>
</evidence>
<dbReference type="GeneID" id="90532841"/>
<dbReference type="NCBIfam" id="NF002114">
    <property type="entry name" value="PRK00951.2-4"/>
    <property type="match status" value="1"/>
</dbReference>
<organism evidence="7 8">
    <name type="scientific">Neglectibacter timonensis</name>
    <dbReference type="NCBI Taxonomy" id="1776382"/>
    <lineage>
        <taxon>Bacteria</taxon>
        <taxon>Bacillati</taxon>
        <taxon>Bacillota</taxon>
        <taxon>Clostridia</taxon>
        <taxon>Eubacteriales</taxon>
        <taxon>Oscillospiraceae</taxon>
        <taxon>Neglectibacter</taxon>
    </lineage>
</organism>
<evidence type="ECO:0000256" key="4">
    <source>
        <dbReference type="ARBA" id="ARBA00023239"/>
    </source>
</evidence>
<keyword evidence="8" id="KW-1185">Reference proteome</keyword>
<dbReference type="Proteomes" id="UP001524473">
    <property type="component" value="Unassembled WGS sequence"/>
</dbReference>
<gene>
    <name evidence="5 7" type="primary">hisB</name>
    <name evidence="7" type="ORF">NE695_01170</name>
</gene>
<proteinExistence type="inferred from homology"/>
<dbReference type="Pfam" id="PF00475">
    <property type="entry name" value="IGPD"/>
    <property type="match status" value="1"/>
</dbReference>
<dbReference type="GO" id="GO:0004424">
    <property type="term" value="F:imidazoleglycerol-phosphate dehydratase activity"/>
    <property type="evidence" value="ECO:0007669"/>
    <property type="project" value="UniProtKB-EC"/>
</dbReference>
<comment type="caution">
    <text evidence="7">The sequence shown here is derived from an EMBL/GenBank/DDBJ whole genome shotgun (WGS) entry which is preliminary data.</text>
</comment>
<dbReference type="SUPFAM" id="SSF54211">
    <property type="entry name" value="Ribosomal protein S5 domain 2-like"/>
    <property type="match status" value="2"/>
</dbReference>
<dbReference type="RefSeq" id="WP_066865174.1">
    <property type="nucleotide sequence ID" value="NZ_CABKVV010000014.1"/>
</dbReference>
<evidence type="ECO:0000256" key="6">
    <source>
        <dbReference type="RuleBase" id="RU000599"/>
    </source>
</evidence>
<keyword evidence="5" id="KW-0963">Cytoplasm</keyword>
<dbReference type="InterPro" id="IPR000807">
    <property type="entry name" value="ImidazoleglycerolP_deHydtase"/>
</dbReference>
<dbReference type="InterPro" id="IPR020565">
    <property type="entry name" value="ImidazoleglycerP_deHydtase_CS"/>
</dbReference>
<dbReference type="HAMAP" id="MF_00076">
    <property type="entry name" value="HisB"/>
    <property type="match status" value="1"/>
</dbReference>
<comment type="pathway">
    <text evidence="1 5 6">Amino-acid biosynthesis; L-histidine biosynthesis; L-histidine from 5-phospho-alpha-D-ribose 1-diphosphate: step 6/9.</text>
</comment>
<comment type="catalytic activity">
    <reaction evidence="5 6">
        <text>D-erythro-1-(imidazol-4-yl)glycerol 3-phosphate = 3-(imidazol-4-yl)-2-oxopropyl phosphate + H2O</text>
        <dbReference type="Rhea" id="RHEA:11040"/>
        <dbReference type="ChEBI" id="CHEBI:15377"/>
        <dbReference type="ChEBI" id="CHEBI:57766"/>
        <dbReference type="ChEBI" id="CHEBI:58278"/>
        <dbReference type="EC" id="4.2.1.19"/>
    </reaction>
</comment>